<protein>
    <recommendedName>
        <fullName evidence="4">SdpI/YhfL protein family</fullName>
    </recommendedName>
</protein>
<feature type="transmembrane region" description="Helical" evidence="1">
    <location>
        <begin position="94"/>
        <end position="113"/>
    </location>
</feature>
<dbReference type="OrthoDB" id="5121677at2"/>
<gene>
    <name evidence="2" type="ordered locus">Sked_16450</name>
</gene>
<reference evidence="2 3" key="1">
    <citation type="journal article" date="2009" name="Stand. Genomic Sci.">
        <title>Complete genome sequence of Sanguibacter keddieii type strain (ST-74).</title>
        <authorList>
            <person name="Ivanova N."/>
            <person name="Sikorski J."/>
            <person name="Sims D."/>
            <person name="Brettin T."/>
            <person name="Detter J.C."/>
            <person name="Han C."/>
            <person name="Lapidus A."/>
            <person name="Copeland A."/>
            <person name="Glavina Del Rio T."/>
            <person name="Nolan M."/>
            <person name="Chen F."/>
            <person name="Lucas S."/>
            <person name="Tice H."/>
            <person name="Cheng J.F."/>
            <person name="Bruce D."/>
            <person name="Goodwin L."/>
            <person name="Pitluck S."/>
            <person name="Pati A."/>
            <person name="Mavromatis K."/>
            <person name="Chen A."/>
            <person name="Palaniappan K."/>
            <person name="D'haeseleer P."/>
            <person name="Chain P."/>
            <person name="Bristow J."/>
            <person name="Eisen J.A."/>
            <person name="Markowitz V."/>
            <person name="Hugenholtz P."/>
            <person name="Goker M."/>
            <person name="Pukall R."/>
            <person name="Klenk H.P."/>
            <person name="Kyrpides N.C."/>
        </authorList>
    </citation>
    <scope>NUCLEOTIDE SEQUENCE [LARGE SCALE GENOMIC DNA]</scope>
    <source>
        <strain evidence="3">ATCC 51767 / DSM 10542 / NCFB 3025 / ST-74</strain>
    </source>
</reference>
<sequence>MHFFPAILGYVVLAVTLGAVVVAQRSGAIRRDSVVGIRTQKTLRSDEAWDAGHQAAAPYLVGAAVVAVLVAAALAVVGATGASQTVGDVVAPSGYLVVLAGVVIGAVAAGKAADRVAPPVR</sequence>
<dbReference type="KEGG" id="ske:Sked_16450"/>
<organism evidence="2 3">
    <name type="scientific">Sanguibacter keddieii (strain ATCC 51767 / DSM 10542 / NCFB 3025 / ST-74)</name>
    <dbReference type="NCBI Taxonomy" id="446469"/>
    <lineage>
        <taxon>Bacteria</taxon>
        <taxon>Bacillati</taxon>
        <taxon>Actinomycetota</taxon>
        <taxon>Actinomycetes</taxon>
        <taxon>Micrococcales</taxon>
        <taxon>Sanguibacteraceae</taxon>
        <taxon>Sanguibacter</taxon>
    </lineage>
</organism>
<dbReference type="RefSeq" id="WP_012866649.1">
    <property type="nucleotide sequence ID" value="NC_013521.1"/>
</dbReference>
<keyword evidence="1" id="KW-0812">Transmembrane</keyword>
<dbReference type="Proteomes" id="UP000000322">
    <property type="component" value="Chromosome"/>
</dbReference>
<evidence type="ECO:0000256" key="1">
    <source>
        <dbReference type="SAM" id="Phobius"/>
    </source>
</evidence>
<dbReference type="eggNOG" id="ENOG5033EKY">
    <property type="taxonomic scope" value="Bacteria"/>
</dbReference>
<evidence type="ECO:0008006" key="4">
    <source>
        <dbReference type="Google" id="ProtNLM"/>
    </source>
</evidence>
<keyword evidence="3" id="KW-1185">Reference proteome</keyword>
<dbReference type="STRING" id="446469.Sked_16450"/>
<dbReference type="Pfam" id="PF13630">
    <property type="entry name" value="SdpI"/>
    <property type="match status" value="1"/>
</dbReference>
<feature type="transmembrane region" description="Helical" evidence="1">
    <location>
        <begin position="6"/>
        <end position="23"/>
    </location>
</feature>
<dbReference type="InterPro" id="IPR025962">
    <property type="entry name" value="SdpI/YhfL"/>
</dbReference>
<name>D1BGK3_SANKS</name>
<keyword evidence="1" id="KW-1133">Transmembrane helix</keyword>
<dbReference type="EMBL" id="CP001819">
    <property type="protein sequence ID" value="ACZ21580.1"/>
    <property type="molecule type" value="Genomic_DNA"/>
</dbReference>
<dbReference type="HOGENOM" id="CLU_1965869_0_0_11"/>
<evidence type="ECO:0000313" key="2">
    <source>
        <dbReference type="EMBL" id="ACZ21580.1"/>
    </source>
</evidence>
<accession>D1BGK3</accession>
<feature type="transmembrane region" description="Helical" evidence="1">
    <location>
        <begin position="59"/>
        <end position="82"/>
    </location>
</feature>
<keyword evidence="1" id="KW-0472">Membrane</keyword>
<dbReference type="AlphaFoldDB" id="D1BGK3"/>
<evidence type="ECO:0000313" key="3">
    <source>
        <dbReference type="Proteomes" id="UP000000322"/>
    </source>
</evidence>
<proteinExistence type="predicted"/>